<dbReference type="Gene3D" id="3.90.1340.10">
    <property type="entry name" value="Phage tail collar domain"/>
    <property type="match status" value="1"/>
</dbReference>
<evidence type="ECO:0000259" key="1">
    <source>
        <dbReference type="Pfam" id="PF07484"/>
    </source>
</evidence>
<comment type="caution">
    <text evidence="2">The sequence shown here is derived from an EMBL/GenBank/DDBJ whole genome shotgun (WGS) entry which is preliminary data.</text>
</comment>
<dbReference type="RefSeq" id="WP_144994416.1">
    <property type="nucleotide sequence ID" value="NZ_VNJK01000005.1"/>
</dbReference>
<accession>A0A559IGK8</accession>
<proteinExistence type="predicted"/>
<evidence type="ECO:0000313" key="3">
    <source>
        <dbReference type="Proteomes" id="UP000318102"/>
    </source>
</evidence>
<dbReference type="InterPro" id="IPR011083">
    <property type="entry name" value="Phage_tail_collar_dom"/>
</dbReference>
<gene>
    <name evidence="2" type="ORF">FPZ44_23095</name>
</gene>
<evidence type="ECO:0000313" key="2">
    <source>
        <dbReference type="EMBL" id="TVX86809.1"/>
    </source>
</evidence>
<sequence length="166" mass="17601">MMDSYVGEIRMFGGNFAPQGWALCNGQIISIAENEVLFSLIGTTYGGDGRTTFALPDLRGRIPLHTSNTLPLGSKAGTETVTLISSQLPAHTHQVMSVGAAGQSASPTNMLWAASPAPIYGQSSTTVNMNNQSIWTVGGNQPHDNMMPTTAISFIISLYGYYPSQG</sequence>
<feature type="domain" description="Phage tail collar" evidence="1">
    <location>
        <begin position="7"/>
        <end position="63"/>
    </location>
</feature>
<reference evidence="2 3" key="1">
    <citation type="submission" date="2019-07" db="EMBL/GenBank/DDBJ databases">
        <authorList>
            <person name="Kim J."/>
        </authorList>
    </citation>
    <scope>NUCLEOTIDE SEQUENCE [LARGE SCALE GENOMIC DNA]</scope>
    <source>
        <strain evidence="2 3">N4</strain>
    </source>
</reference>
<dbReference type="InterPro" id="IPR037053">
    <property type="entry name" value="Phage_tail_collar_dom_sf"/>
</dbReference>
<dbReference type="EMBL" id="VNJK01000005">
    <property type="protein sequence ID" value="TVX86809.1"/>
    <property type="molecule type" value="Genomic_DNA"/>
</dbReference>
<dbReference type="AlphaFoldDB" id="A0A559IGK8"/>
<protein>
    <submittedName>
        <fullName evidence="2">Phage tail protein</fullName>
    </submittedName>
</protein>
<organism evidence="2 3">
    <name type="scientific">Paenibacillus agilis</name>
    <dbReference type="NCBI Taxonomy" id="3020863"/>
    <lineage>
        <taxon>Bacteria</taxon>
        <taxon>Bacillati</taxon>
        <taxon>Bacillota</taxon>
        <taxon>Bacilli</taxon>
        <taxon>Bacillales</taxon>
        <taxon>Paenibacillaceae</taxon>
        <taxon>Paenibacillus</taxon>
    </lineage>
</organism>
<dbReference type="OrthoDB" id="9810174at2"/>
<dbReference type="SUPFAM" id="SSF88874">
    <property type="entry name" value="Receptor-binding domain of short tail fibre protein gp12"/>
    <property type="match status" value="1"/>
</dbReference>
<dbReference type="Proteomes" id="UP000318102">
    <property type="component" value="Unassembled WGS sequence"/>
</dbReference>
<dbReference type="Pfam" id="PF07484">
    <property type="entry name" value="Collar"/>
    <property type="match status" value="1"/>
</dbReference>
<name>A0A559IGK8_9BACL</name>
<keyword evidence="3" id="KW-1185">Reference proteome</keyword>